<feature type="domain" description="NIPSNAP" evidence="1">
    <location>
        <begin position="6"/>
        <end position="82"/>
    </location>
</feature>
<dbReference type="Proteomes" id="UP000322139">
    <property type="component" value="Unassembled WGS sequence"/>
</dbReference>
<evidence type="ECO:0000313" key="2">
    <source>
        <dbReference type="EMBL" id="TYS48572.1"/>
    </source>
</evidence>
<dbReference type="EMBL" id="VTER01000005">
    <property type="protein sequence ID" value="TYS48572.1"/>
    <property type="molecule type" value="Genomic_DNA"/>
</dbReference>
<evidence type="ECO:0000259" key="1">
    <source>
        <dbReference type="Pfam" id="PF07978"/>
    </source>
</evidence>
<proteinExistence type="predicted"/>
<dbReference type="InterPro" id="IPR011008">
    <property type="entry name" value="Dimeric_a/b-barrel"/>
</dbReference>
<reference evidence="2 3" key="1">
    <citation type="submission" date="2019-08" db="EMBL/GenBank/DDBJ databases">
        <title>Bacillus genomes from the desert of Cuatro Cienegas, Coahuila.</title>
        <authorList>
            <person name="Olmedo-Alvarez G."/>
        </authorList>
    </citation>
    <scope>NUCLEOTIDE SEQUENCE [LARGE SCALE GENOMIC DNA]</scope>
    <source>
        <strain evidence="2 3">CH446_14T</strain>
    </source>
</reference>
<dbReference type="InterPro" id="IPR012577">
    <property type="entry name" value="NIPSNAP"/>
</dbReference>
<dbReference type="Pfam" id="PF07978">
    <property type="entry name" value="NIPSNAP"/>
    <property type="match status" value="1"/>
</dbReference>
<evidence type="ECO:0000313" key="3">
    <source>
        <dbReference type="Proteomes" id="UP000322139"/>
    </source>
</evidence>
<accession>A0A5D4RGK8</accession>
<dbReference type="SUPFAM" id="SSF54909">
    <property type="entry name" value="Dimeric alpha+beta barrel"/>
    <property type="match status" value="1"/>
</dbReference>
<dbReference type="RefSeq" id="WP_148974750.1">
    <property type="nucleotide sequence ID" value="NZ_JBNIKU010000007.1"/>
</dbReference>
<sequence length="119" mass="14104">MIYRRKSYKVDESIVEDFNLHFNQTLLPAQLKYGSRLVGRWMGQPAEGAVEIFAIWQYDSREAYENIENKVRHDKEHVQRVQDWFEKMGGRENLGRIFFKVDEDFLETTVPEGNTILSC</sequence>
<organism evidence="2 3">
    <name type="scientific">Bacillus infantis</name>
    <dbReference type="NCBI Taxonomy" id="324767"/>
    <lineage>
        <taxon>Bacteria</taxon>
        <taxon>Bacillati</taxon>
        <taxon>Bacillota</taxon>
        <taxon>Bacilli</taxon>
        <taxon>Bacillales</taxon>
        <taxon>Bacillaceae</taxon>
        <taxon>Bacillus</taxon>
    </lineage>
</organism>
<dbReference type="AlphaFoldDB" id="A0A5D4RGK8"/>
<name>A0A5D4RGK8_9BACI</name>
<protein>
    <recommendedName>
        <fullName evidence="1">NIPSNAP domain-containing protein</fullName>
    </recommendedName>
</protein>
<comment type="caution">
    <text evidence="2">The sequence shown here is derived from an EMBL/GenBank/DDBJ whole genome shotgun (WGS) entry which is preliminary data.</text>
</comment>
<gene>
    <name evidence="2" type="ORF">FZD51_10645</name>
</gene>
<dbReference type="Gene3D" id="3.30.70.100">
    <property type="match status" value="1"/>
</dbReference>